<protein>
    <submittedName>
        <fullName evidence="1">Uncharacterized protein</fullName>
    </submittedName>
</protein>
<dbReference type="Pfam" id="PF03312">
    <property type="entry name" value="DUF272"/>
    <property type="match status" value="1"/>
</dbReference>
<dbReference type="Proteomes" id="UP001303046">
    <property type="component" value="Unassembled WGS sequence"/>
</dbReference>
<reference evidence="1 2" key="1">
    <citation type="submission" date="2023-08" db="EMBL/GenBank/DDBJ databases">
        <title>A Necator americanus chromosomal reference genome.</title>
        <authorList>
            <person name="Ilik V."/>
            <person name="Petrzelkova K.J."/>
            <person name="Pardy F."/>
            <person name="Fuh T."/>
            <person name="Niatou-Singa F.S."/>
            <person name="Gouil Q."/>
            <person name="Baker L."/>
            <person name="Ritchie M.E."/>
            <person name="Jex A.R."/>
            <person name="Gazzola D."/>
            <person name="Li H."/>
            <person name="Toshio Fujiwara R."/>
            <person name="Zhan B."/>
            <person name="Aroian R.V."/>
            <person name="Pafco B."/>
            <person name="Schwarz E.M."/>
        </authorList>
    </citation>
    <scope>NUCLEOTIDE SEQUENCE [LARGE SCALE GENOMIC DNA]</scope>
    <source>
        <strain evidence="1 2">Aroian</strain>
        <tissue evidence="1">Whole animal</tissue>
    </source>
</reference>
<dbReference type="EMBL" id="JAVFWL010000004">
    <property type="protein sequence ID" value="KAK6747016.1"/>
    <property type="molecule type" value="Genomic_DNA"/>
</dbReference>
<proteinExistence type="predicted"/>
<keyword evidence="2" id="KW-1185">Reference proteome</keyword>
<sequence length="699" mass="80355">MYNHAAFSRRLRRLKRTRVAVRFWLSMLLGLIVGRTDTSFRVYCSHGDFDLKISECDADYEIGKWIGLALRDGEVLDHGIAFLPDLPPVRVRNGMVEVLTVGTIISWSNRKISLCDTPDFGAIPILDQLPNNAERSYQNQKFQIWARRLNEEECECFGGHKWGVSQFVDDAPPHNDNVEIPSEPQVYCDDRDIDGKTDHEENIHLQGLITSSPVSQYGDNPTAYIWSRLGRNGLEGLLHYSSDPRELSDFNVGQWIDFWLDPDYVQSIFDRGTRTIDICTLQCKPINGPYLTRLRGNSVELNVPLSVTLAHRQGDDFYHEELGAIRDERRLLQSGQDYEATVVRIRPRPSTVENEMAMWKVLSAVPIETWALRKQEENAVNVTERLIEIVMLAVSRFTQVRDKIRSYVLRQRSKIRGATAFSKESKIRWAGHVMRFKDNRWARPEKPLSNSGTRLGRTELLLVPVRANRRTTGVKMIKSWAPHFSRKVSKVKRHLPGKARSQPLQRSANAMTFVGQSASVHERKDDADNPVLDCECCYIEPKHLDSNERHSVTATAMVEMQMEKGRYRVWLLDYHQDADFCTSRTLEPGHFFQGRFRIGGGHKGKCHDYIRQMQKLHDGHFCPETNEVELYVTALHTNRKRGGHYEVYHNCLGYVLDTSNLLKTTECETRVSITARRKRFAPEGGKLLWQIVEVSSSTK</sequence>
<gene>
    <name evidence="1" type="primary">Necator_chrIV.g13620</name>
    <name evidence="1" type="ORF">RB195_000329</name>
</gene>
<comment type="caution">
    <text evidence="1">The sequence shown here is derived from an EMBL/GenBank/DDBJ whole genome shotgun (WGS) entry which is preliminary data.</text>
</comment>
<evidence type="ECO:0000313" key="2">
    <source>
        <dbReference type="Proteomes" id="UP001303046"/>
    </source>
</evidence>
<name>A0ABR1DAA1_NECAM</name>
<organism evidence="1 2">
    <name type="scientific">Necator americanus</name>
    <name type="common">Human hookworm</name>
    <dbReference type="NCBI Taxonomy" id="51031"/>
    <lineage>
        <taxon>Eukaryota</taxon>
        <taxon>Metazoa</taxon>
        <taxon>Ecdysozoa</taxon>
        <taxon>Nematoda</taxon>
        <taxon>Chromadorea</taxon>
        <taxon>Rhabditida</taxon>
        <taxon>Rhabditina</taxon>
        <taxon>Rhabditomorpha</taxon>
        <taxon>Strongyloidea</taxon>
        <taxon>Ancylostomatidae</taxon>
        <taxon>Bunostominae</taxon>
        <taxon>Necator</taxon>
    </lineage>
</organism>
<dbReference type="InterPro" id="IPR004987">
    <property type="entry name" value="DUF272"/>
</dbReference>
<accession>A0ABR1DAA1</accession>
<evidence type="ECO:0000313" key="1">
    <source>
        <dbReference type="EMBL" id="KAK6747016.1"/>
    </source>
</evidence>